<dbReference type="InterPro" id="IPR017853">
    <property type="entry name" value="GH"/>
</dbReference>
<evidence type="ECO:0000256" key="9">
    <source>
        <dbReference type="RuleBase" id="RU004453"/>
    </source>
</evidence>
<dbReference type="PROSITE" id="PS51910">
    <property type="entry name" value="GH18_2"/>
    <property type="match status" value="1"/>
</dbReference>
<dbReference type="Pfam" id="PF00704">
    <property type="entry name" value="Glyco_hydro_18"/>
    <property type="match status" value="1"/>
</dbReference>
<evidence type="ECO:0000313" key="12">
    <source>
        <dbReference type="Proteomes" id="UP000030854"/>
    </source>
</evidence>
<keyword evidence="3 8" id="KW-0378">Hydrolase</keyword>
<comment type="catalytic activity">
    <reaction evidence="1">
        <text>Random endo-hydrolysis of N-acetyl-beta-D-glucosaminide (1-&gt;4)-beta-linkages in chitin and chitodextrins.</text>
        <dbReference type="EC" id="3.2.1.14"/>
    </reaction>
</comment>
<evidence type="ECO:0000256" key="8">
    <source>
        <dbReference type="RuleBase" id="RU000489"/>
    </source>
</evidence>
<dbReference type="GO" id="GO:0005576">
    <property type="term" value="C:extracellular region"/>
    <property type="evidence" value="ECO:0007669"/>
    <property type="project" value="TreeGrafter"/>
</dbReference>
<dbReference type="GO" id="GO:0006032">
    <property type="term" value="P:chitin catabolic process"/>
    <property type="evidence" value="ECO:0007669"/>
    <property type="project" value="UniProtKB-KW"/>
</dbReference>
<keyword evidence="5" id="KW-0119">Carbohydrate metabolism</keyword>
<comment type="caution">
    <text evidence="11">The sequence shown here is derived from an EMBL/GenBank/DDBJ whole genome shotgun (WGS) entry which is preliminary data.</text>
</comment>
<dbReference type="PANTHER" id="PTHR45708">
    <property type="entry name" value="ENDOCHITINASE"/>
    <property type="match status" value="1"/>
</dbReference>
<comment type="similarity">
    <text evidence="9">Belongs to the glycosyl hydrolase 18 family.</text>
</comment>
<evidence type="ECO:0000256" key="2">
    <source>
        <dbReference type="ARBA" id="ARBA00012729"/>
    </source>
</evidence>
<dbReference type="OMA" id="CQANGKT"/>
<dbReference type="HOGENOM" id="CLU_007818_1_0_1"/>
<feature type="domain" description="GH18" evidence="10">
    <location>
        <begin position="1"/>
        <end position="278"/>
    </location>
</feature>
<organism evidence="11 12">
    <name type="scientific">Uncinula necator</name>
    <name type="common">Grape powdery mildew</name>
    <dbReference type="NCBI Taxonomy" id="52586"/>
    <lineage>
        <taxon>Eukaryota</taxon>
        <taxon>Fungi</taxon>
        <taxon>Dikarya</taxon>
        <taxon>Ascomycota</taxon>
        <taxon>Pezizomycotina</taxon>
        <taxon>Leotiomycetes</taxon>
        <taxon>Erysiphales</taxon>
        <taxon>Erysiphaceae</taxon>
        <taxon>Erysiphe</taxon>
    </lineage>
</organism>
<dbReference type="STRING" id="52586.A0A0B1P251"/>
<evidence type="ECO:0000256" key="4">
    <source>
        <dbReference type="ARBA" id="ARBA00023024"/>
    </source>
</evidence>
<evidence type="ECO:0000259" key="10">
    <source>
        <dbReference type="PROSITE" id="PS51910"/>
    </source>
</evidence>
<dbReference type="GO" id="GO:0008843">
    <property type="term" value="F:endochitinase activity"/>
    <property type="evidence" value="ECO:0007669"/>
    <property type="project" value="UniProtKB-EC"/>
</dbReference>
<name>A0A0B1P251_UNCNE</name>
<protein>
    <recommendedName>
        <fullName evidence="2">chitinase</fullName>
        <ecNumber evidence="2">3.2.1.14</ecNumber>
    </recommendedName>
</protein>
<dbReference type="PROSITE" id="PS01095">
    <property type="entry name" value="GH18_1"/>
    <property type="match status" value="1"/>
</dbReference>
<evidence type="ECO:0000313" key="11">
    <source>
        <dbReference type="EMBL" id="KHJ31395.1"/>
    </source>
</evidence>
<evidence type="ECO:0000256" key="1">
    <source>
        <dbReference type="ARBA" id="ARBA00000822"/>
    </source>
</evidence>
<evidence type="ECO:0000256" key="7">
    <source>
        <dbReference type="ARBA" id="ARBA00023326"/>
    </source>
</evidence>
<reference evidence="11 12" key="1">
    <citation type="journal article" date="2014" name="BMC Genomics">
        <title>Adaptive genomic structural variation in the grape powdery mildew pathogen, Erysiphe necator.</title>
        <authorList>
            <person name="Jones L."/>
            <person name="Riaz S."/>
            <person name="Morales-Cruz A."/>
            <person name="Amrine K.C."/>
            <person name="McGuire B."/>
            <person name="Gubler W.D."/>
            <person name="Walker M.A."/>
            <person name="Cantu D."/>
        </authorList>
    </citation>
    <scope>NUCLEOTIDE SEQUENCE [LARGE SCALE GENOMIC DNA]</scope>
    <source>
        <strain evidence="12">c</strain>
    </source>
</reference>
<dbReference type="InterPro" id="IPR050542">
    <property type="entry name" value="Glycosyl_Hydrlase18_Chitinase"/>
</dbReference>
<keyword evidence="7" id="KW-0624">Polysaccharide degradation</keyword>
<proteinExistence type="inferred from homology"/>
<dbReference type="Proteomes" id="UP000030854">
    <property type="component" value="Unassembled WGS sequence"/>
</dbReference>
<dbReference type="InterPro" id="IPR001579">
    <property type="entry name" value="Glyco_hydro_18_chit_AS"/>
</dbReference>
<dbReference type="SUPFAM" id="SSF51445">
    <property type="entry name" value="(Trans)glycosidases"/>
    <property type="match status" value="1"/>
</dbReference>
<dbReference type="EC" id="3.2.1.14" evidence="2"/>
<gene>
    <name evidence="11" type="ORF">EV44_g0566</name>
</gene>
<keyword evidence="12" id="KW-1185">Reference proteome</keyword>
<dbReference type="Gene3D" id="3.20.20.80">
    <property type="entry name" value="Glycosidases"/>
    <property type="match status" value="1"/>
</dbReference>
<accession>A0A0B1P251</accession>
<keyword evidence="4" id="KW-0146">Chitin degradation</keyword>
<dbReference type="EMBL" id="JNVN01002935">
    <property type="protein sequence ID" value="KHJ31395.1"/>
    <property type="molecule type" value="Genomic_DNA"/>
</dbReference>
<evidence type="ECO:0000256" key="3">
    <source>
        <dbReference type="ARBA" id="ARBA00022801"/>
    </source>
</evidence>
<dbReference type="GO" id="GO:0000272">
    <property type="term" value="P:polysaccharide catabolic process"/>
    <property type="evidence" value="ECO:0007669"/>
    <property type="project" value="UniProtKB-KW"/>
</dbReference>
<sequence length="332" mass="36914">MLIQKQLILISFLTNLKEQVVNFASATDVCQPINGTTLVYCPEIEEDIIKCQTKFGKTILLSIGGSTYSENGFSSMEAANIAADKVWANFGPLTEDVSVTRPFGKAVVDGFDLDIETQVLNMVPFVRRLLDHLDISRKSDSRKFFLTATPQCPFPDTNFGPLFDGSIYFDAIWVQFYNNYCGADKFIPGSASQPFFNFATWNDWAQRTFPNQDVNIMLGISGGEKATRTGNISKENTTALIEYSNEFPSFGGVMIWEMTALFNNENFLETVSAVVKSNEKKINSDLATSLPASSQQNSSPEVTVSSDASAIHWFSSITWILYISIFLALKIF</sequence>
<dbReference type="InterPro" id="IPR001223">
    <property type="entry name" value="Glyco_hydro18_cat"/>
</dbReference>
<dbReference type="AlphaFoldDB" id="A0A0B1P251"/>
<evidence type="ECO:0000256" key="5">
    <source>
        <dbReference type="ARBA" id="ARBA00023277"/>
    </source>
</evidence>
<dbReference type="PANTHER" id="PTHR45708:SF49">
    <property type="entry name" value="ENDOCHITINASE"/>
    <property type="match status" value="1"/>
</dbReference>
<evidence type="ECO:0000256" key="6">
    <source>
        <dbReference type="ARBA" id="ARBA00023295"/>
    </source>
</evidence>
<keyword evidence="6 8" id="KW-0326">Glycosidase</keyword>